<feature type="domain" description="HTH araC/xylS-type" evidence="9">
    <location>
        <begin position="423"/>
        <end position="521"/>
    </location>
</feature>
<dbReference type="Proteomes" id="UP001161691">
    <property type="component" value="Unassembled WGS sequence"/>
</dbReference>
<dbReference type="Pfam" id="PF12833">
    <property type="entry name" value="HTH_18"/>
    <property type="match status" value="1"/>
</dbReference>
<dbReference type="RefSeq" id="WP_282910237.1">
    <property type="nucleotide sequence ID" value="NZ_JAGRPV010000001.1"/>
</dbReference>
<dbReference type="PANTHER" id="PTHR42713">
    <property type="entry name" value="HISTIDINE KINASE-RELATED"/>
    <property type="match status" value="1"/>
</dbReference>
<dbReference type="InterPro" id="IPR020449">
    <property type="entry name" value="Tscrpt_reg_AraC-type_HTH"/>
</dbReference>
<evidence type="ECO:0000256" key="3">
    <source>
        <dbReference type="ARBA" id="ARBA00022553"/>
    </source>
</evidence>
<sequence>MLKAIIADDEPAILKGLRGIVQWEDYGIEIAGQACNGIEALELIEREQAAILITDIQMPEMSGLSLIKEAKRRGYPIRSIILSGYGDFGYVKEAIQLGIENYLLKPIVRDELCSTLMNLVEKINRELDRQNQLRSDSLILRNNILNRWLTNHISPAHLIERSDLLQIDLNAGQYLVCLFKILYERHHDISHRELISFASENICNEVLNRYGKVITFCDMNNHIVALFDDTTDLGPEPIRALLAECAATINKLLKCDVFITVGNRERSCDEVHNSYALAVELMNYSLLMPPNSIVDHEQIAKESFVNNERIHLDDERFQQALAEKNQDEAWRYIDDVFGRIVHSGEAPLLRAYPLVMDMLYRILNALRQIKVDAGTLFDIQDTVFIHLMRAKSLEELQSWLKTIVAKAIDKMNAADENWNPMIKRVLVYLDAHYAENVSLKTLSLAFNVNAAYLGQLFIKEKSETFSSYLNTMRIEKAIGLLTETNLELHEIAEKVGYANQSYFNIIFKKLTGLYPSKYRLDARHAAPRES</sequence>
<accession>A0ABT6TKV1</accession>
<dbReference type="SMART" id="SM00448">
    <property type="entry name" value="REC"/>
    <property type="match status" value="1"/>
</dbReference>
<comment type="caution">
    <text evidence="11">The sequence shown here is derived from an EMBL/GenBank/DDBJ whole genome shotgun (WGS) entry which is preliminary data.</text>
</comment>
<dbReference type="PRINTS" id="PR00032">
    <property type="entry name" value="HTHARAC"/>
</dbReference>
<keyword evidence="6" id="KW-0238">DNA-binding</keyword>
<evidence type="ECO:0000256" key="2">
    <source>
        <dbReference type="ARBA" id="ARBA00022490"/>
    </source>
</evidence>
<evidence type="ECO:0000313" key="11">
    <source>
        <dbReference type="EMBL" id="MDI4647473.1"/>
    </source>
</evidence>
<dbReference type="InterPro" id="IPR051552">
    <property type="entry name" value="HptR"/>
</dbReference>
<dbReference type="Pfam" id="PF17853">
    <property type="entry name" value="GGDEF_2"/>
    <property type="match status" value="1"/>
</dbReference>
<organism evidence="11 12">
    <name type="scientific">Cohnella hashimotonis</name>
    <dbReference type="NCBI Taxonomy" id="2826895"/>
    <lineage>
        <taxon>Bacteria</taxon>
        <taxon>Bacillati</taxon>
        <taxon>Bacillota</taxon>
        <taxon>Bacilli</taxon>
        <taxon>Bacillales</taxon>
        <taxon>Paenibacillaceae</taxon>
        <taxon>Cohnella</taxon>
    </lineage>
</organism>
<keyword evidence="7" id="KW-0804">Transcription</keyword>
<keyword evidence="2" id="KW-0963">Cytoplasm</keyword>
<gene>
    <name evidence="11" type="ORF">KB449_21055</name>
</gene>
<evidence type="ECO:0000313" key="12">
    <source>
        <dbReference type="Proteomes" id="UP001161691"/>
    </source>
</evidence>
<dbReference type="CDD" id="cd17536">
    <property type="entry name" value="REC_YesN-like"/>
    <property type="match status" value="1"/>
</dbReference>
<dbReference type="InterPro" id="IPR001789">
    <property type="entry name" value="Sig_transdc_resp-reg_receiver"/>
</dbReference>
<reference evidence="11" key="1">
    <citation type="submission" date="2023-04" db="EMBL/GenBank/DDBJ databases">
        <title>Comparative genomic analysis of Cohnella hashimotonis sp. nov., isolated from the International Space Station.</title>
        <authorList>
            <person name="Venkateswaran K."/>
            <person name="Simpson A."/>
        </authorList>
    </citation>
    <scope>NUCLEOTIDE SEQUENCE</scope>
    <source>
        <strain evidence="11">F6_2S_P_1</strain>
    </source>
</reference>
<evidence type="ECO:0000256" key="4">
    <source>
        <dbReference type="ARBA" id="ARBA00023012"/>
    </source>
</evidence>
<dbReference type="SUPFAM" id="SSF46689">
    <property type="entry name" value="Homeodomain-like"/>
    <property type="match status" value="1"/>
</dbReference>
<dbReference type="PANTHER" id="PTHR42713:SF3">
    <property type="entry name" value="TRANSCRIPTIONAL REGULATORY PROTEIN HPTR"/>
    <property type="match status" value="1"/>
</dbReference>
<dbReference type="InterPro" id="IPR011006">
    <property type="entry name" value="CheY-like_superfamily"/>
</dbReference>
<dbReference type="PROSITE" id="PS50110">
    <property type="entry name" value="RESPONSE_REGULATORY"/>
    <property type="match status" value="1"/>
</dbReference>
<keyword evidence="5" id="KW-0805">Transcription regulation</keyword>
<evidence type="ECO:0000256" key="7">
    <source>
        <dbReference type="ARBA" id="ARBA00023163"/>
    </source>
</evidence>
<evidence type="ECO:0000259" key="9">
    <source>
        <dbReference type="PROSITE" id="PS01124"/>
    </source>
</evidence>
<feature type="modified residue" description="4-aspartylphosphate" evidence="8">
    <location>
        <position position="55"/>
    </location>
</feature>
<evidence type="ECO:0000256" key="8">
    <source>
        <dbReference type="PROSITE-ProRule" id="PRU00169"/>
    </source>
</evidence>
<evidence type="ECO:0000256" key="6">
    <source>
        <dbReference type="ARBA" id="ARBA00023125"/>
    </source>
</evidence>
<keyword evidence="3 8" id="KW-0597">Phosphoprotein</keyword>
<evidence type="ECO:0000259" key="10">
    <source>
        <dbReference type="PROSITE" id="PS50110"/>
    </source>
</evidence>
<dbReference type="Gene3D" id="3.40.50.2300">
    <property type="match status" value="1"/>
</dbReference>
<protein>
    <submittedName>
        <fullName evidence="11">Response regulator</fullName>
    </submittedName>
</protein>
<feature type="domain" description="Response regulatory" evidence="10">
    <location>
        <begin position="3"/>
        <end position="120"/>
    </location>
</feature>
<keyword evidence="12" id="KW-1185">Reference proteome</keyword>
<dbReference type="SUPFAM" id="SSF52172">
    <property type="entry name" value="CheY-like"/>
    <property type="match status" value="1"/>
</dbReference>
<proteinExistence type="predicted"/>
<dbReference type="InterPro" id="IPR041522">
    <property type="entry name" value="CdaR_GGDEF"/>
</dbReference>
<evidence type="ECO:0000256" key="5">
    <source>
        <dbReference type="ARBA" id="ARBA00023015"/>
    </source>
</evidence>
<dbReference type="Pfam" id="PF00072">
    <property type="entry name" value="Response_reg"/>
    <property type="match status" value="1"/>
</dbReference>
<evidence type="ECO:0000256" key="1">
    <source>
        <dbReference type="ARBA" id="ARBA00004496"/>
    </source>
</evidence>
<dbReference type="InterPro" id="IPR009057">
    <property type="entry name" value="Homeodomain-like_sf"/>
</dbReference>
<dbReference type="Gene3D" id="1.10.10.60">
    <property type="entry name" value="Homeodomain-like"/>
    <property type="match status" value="2"/>
</dbReference>
<keyword evidence="4" id="KW-0902">Two-component regulatory system</keyword>
<dbReference type="EMBL" id="JAGRPV010000001">
    <property type="protein sequence ID" value="MDI4647473.1"/>
    <property type="molecule type" value="Genomic_DNA"/>
</dbReference>
<dbReference type="PROSITE" id="PS01124">
    <property type="entry name" value="HTH_ARAC_FAMILY_2"/>
    <property type="match status" value="1"/>
</dbReference>
<comment type="subcellular location">
    <subcellularLocation>
        <location evidence="1">Cytoplasm</location>
    </subcellularLocation>
</comment>
<dbReference type="SMART" id="SM00342">
    <property type="entry name" value="HTH_ARAC"/>
    <property type="match status" value="1"/>
</dbReference>
<dbReference type="InterPro" id="IPR018060">
    <property type="entry name" value="HTH_AraC"/>
</dbReference>
<name>A0ABT6TKV1_9BACL</name>